<comment type="similarity">
    <text evidence="9">Belongs to the GSP H family.</text>
</comment>
<evidence type="ECO:0000313" key="14">
    <source>
        <dbReference type="Proteomes" id="UP000663400"/>
    </source>
</evidence>
<organism evidence="13 14">
    <name type="scientific">Lysobacter arenosi</name>
    <dbReference type="NCBI Taxonomy" id="2795387"/>
    <lineage>
        <taxon>Bacteria</taxon>
        <taxon>Pseudomonadati</taxon>
        <taxon>Pseudomonadota</taxon>
        <taxon>Gammaproteobacteria</taxon>
        <taxon>Lysobacterales</taxon>
        <taxon>Lysobacteraceae</taxon>
        <taxon>Lysobacter</taxon>
    </lineage>
</organism>
<keyword evidence="14" id="KW-1185">Reference proteome</keyword>
<evidence type="ECO:0000256" key="6">
    <source>
        <dbReference type="ARBA" id="ARBA00022692"/>
    </source>
</evidence>
<keyword evidence="8 11" id="KW-0472">Membrane</keyword>
<feature type="transmembrane region" description="Helical" evidence="11">
    <location>
        <begin position="6"/>
        <end position="27"/>
    </location>
</feature>
<keyword evidence="5" id="KW-0997">Cell inner membrane</keyword>
<sequence>MQGLTLIELLVAVAILGVTLGLVAPAFRQMTLAVRANGVFHELTASLAMARTHSLMRNAPVVVCPSQDGVTCRHDSVWDQGWIAFTARDGRLVRASSGGRGLVITSNRPRLRFQAGGFSEGSNLTLYVYADADGPLIGVIKVSQAGRIRSERTPMATISSNSP</sequence>
<gene>
    <name evidence="13" type="ORF">HIV01_000865</name>
</gene>
<evidence type="ECO:0000256" key="9">
    <source>
        <dbReference type="ARBA" id="ARBA00025772"/>
    </source>
</evidence>
<evidence type="ECO:0000256" key="4">
    <source>
        <dbReference type="ARBA" id="ARBA00022481"/>
    </source>
</evidence>
<comment type="subcellular location">
    <subcellularLocation>
        <location evidence="1">Cell inner membrane</location>
        <topology evidence="1">Single-pass membrane protein</topology>
    </subcellularLocation>
</comment>
<dbReference type="RefSeq" id="WP_200604411.1">
    <property type="nucleotide sequence ID" value="NZ_CP071517.1"/>
</dbReference>
<evidence type="ECO:0000256" key="7">
    <source>
        <dbReference type="ARBA" id="ARBA00022989"/>
    </source>
</evidence>
<dbReference type="Gene3D" id="3.55.40.10">
    <property type="entry name" value="minor pseudopilin epsh domain"/>
    <property type="match status" value="1"/>
</dbReference>
<dbReference type="InterPro" id="IPR045584">
    <property type="entry name" value="Pilin-like"/>
</dbReference>
<evidence type="ECO:0000256" key="3">
    <source>
        <dbReference type="ARBA" id="ARBA00022475"/>
    </source>
</evidence>
<proteinExistence type="inferred from homology"/>
<dbReference type="NCBIfam" id="TIGR02532">
    <property type="entry name" value="IV_pilin_GFxxxE"/>
    <property type="match status" value="1"/>
</dbReference>
<dbReference type="Pfam" id="PF12019">
    <property type="entry name" value="GspH"/>
    <property type="match status" value="1"/>
</dbReference>
<keyword evidence="6 11" id="KW-0812">Transmembrane</keyword>
<dbReference type="PROSITE" id="PS00409">
    <property type="entry name" value="PROKAR_NTER_METHYL"/>
    <property type="match status" value="1"/>
</dbReference>
<keyword evidence="4" id="KW-0488">Methylation</keyword>
<evidence type="ECO:0000256" key="2">
    <source>
        <dbReference type="ARBA" id="ARBA00021549"/>
    </source>
</evidence>
<feature type="domain" description="General secretion pathway GspH" evidence="12">
    <location>
        <begin position="42"/>
        <end position="145"/>
    </location>
</feature>
<dbReference type="InterPro" id="IPR012902">
    <property type="entry name" value="N_methyl_site"/>
</dbReference>
<keyword evidence="7 11" id="KW-1133">Transmembrane helix</keyword>
<evidence type="ECO:0000259" key="12">
    <source>
        <dbReference type="Pfam" id="PF12019"/>
    </source>
</evidence>
<evidence type="ECO:0000256" key="1">
    <source>
        <dbReference type="ARBA" id="ARBA00004377"/>
    </source>
</evidence>
<evidence type="ECO:0000256" key="5">
    <source>
        <dbReference type="ARBA" id="ARBA00022519"/>
    </source>
</evidence>
<evidence type="ECO:0000256" key="8">
    <source>
        <dbReference type="ARBA" id="ARBA00023136"/>
    </source>
</evidence>
<reference evidence="13 14" key="1">
    <citation type="submission" date="2021-02" db="EMBL/GenBank/DDBJ databases">
        <title>Lysobacter arenosi sp. nov., isolated from soil of gangwondo yeongwol, south Korea.</title>
        <authorList>
            <person name="Kim K.R."/>
            <person name="Kim K.H."/>
            <person name="Jeon C.O."/>
        </authorList>
    </citation>
    <scope>NUCLEOTIDE SEQUENCE [LARGE SCALE GENOMIC DNA]</scope>
    <source>
        <strain evidence="13 14">R7</strain>
    </source>
</reference>
<dbReference type="EMBL" id="CP071517">
    <property type="protein sequence ID" value="QSX75159.1"/>
    <property type="molecule type" value="Genomic_DNA"/>
</dbReference>
<dbReference type="InterPro" id="IPR022346">
    <property type="entry name" value="T2SS_GspH"/>
</dbReference>
<protein>
    <recommendedName>
        <fullName evidence="2">Type II secretion system protein H</fullName>
    </recommendedName>
    <alternativeName>
        <fullName evidence="10">General secretion pathway protein H</fullName>
    </alternativeName>
</protein>
<dbReference type="Proteomes" id="UP000663400">
    <property type="component" value="Chromosome"/>
</dbReference>
<dbReference type="Pfam" id="PF07963">
    <property type="entry name" value="N_methyl"/>
    <property type="match status" value="1"/>
</dbReference>
<keyword evidence="3" id="KW-1003">Cell membrane</keyword>
<dbReference type="SUPFAM" id="SSF54523">
    <property type="entry name" value="Pili subunits"/>
    <property type="match status" value="1"/>
</dbReference>
<evidence type="ECO:0000256" key="10">
    <source>
        <dbReference type="ARBA" id="ARBA00030775"/>
    </source>
</evidence>
<evidence type="ECO:0000256" key="11">
    <source>
        <dbReference type="SAM" id="Phobius"/>
    </source>
</evidence>
<name>A0ABX7RAL4_9GAMM</name>
<evidence type="ECO:0000313" key="13">
    <source>
        <dbReference type="EMBL" id="QSX75159.1"/>
    </source>
</evidence>
<accession>A0ABX7RAL4</accession>